<dbReference type="Pfam" id="PF10145">
    <property type="entry name" value="PhageMin_Tail"/>
    <property type="match status" value="1"/>
</dbReference>
<sequence length="795" mass="82289">MKNMELALVMRFRDMSSRGASQALQDLTAKTKEATAAGQQLGKASTGLSHTARVSQAGSAAMQQLATSTQLASASTEQLGQASRTLAATTRIPLAGAAAMQQLAQQTGVAERAVIGLSRESQRAAAARELLGVRAENTIQREIRQTEAAYQRLAAAGTLSAREQARAYDAMRAKIAGLRQELSGVSQLQRGMTAGAKGLVAGVGGVMAGKAVLASPMRRVADYDMRLANMANTAFNETEIEGRKLSVDEQLQRRRSGKAQLEGYIRTATQEGGTRDDNAAALDKLIARGIFSPQEAGKLLPMISKAATAAGSSAEEMTGVVMAAVQNAKIPVDQIPKALGMALKAGQLGGFELKDMATWLPKMLAMGGAAGLRGTDGLAKILALSQMAVTAAGSPDEAGNNVVNFLQKITSADTANDFKKISARTLGDKKKGEKGIDLYGTLMDARSKGMDSIDAFTSLVGKVAKADPAFAKLQKQTEAAKDDKDKTAMYGSMADILMAKGIGKTLQDRQALLGILPVLFDPAKLQKLTEQTHAGGEQDVETNQRFIKEQAGFKLEQMKNVWEQGQYDSIGKFNNAVGDVAGKLADYGAQYPGLTAALAGATTAVSALAAAAAAAALPMLLSNKIPGFGGGAGAGGGAAAATGGALRAAGGVGLAAAAGYGIGSLLNAGITTALTATNDGKERTLGTWVYDLLHRDEDAKLIAPTPLVKHNQPAAGPTMRNAPNPAAPIPQTTATVPQLDMVQAAVNASAKLDLAAQHIVQASQRPIPINVKVDVQNGNIVAAVNAVNSQTARRN</sequence>
<accession>A0ABN0N4S5</accession>
<dbReference type="Proteomes" id="UP000016426">
    <property type="component" value="Unassembled WGS sequence"/>
</dbReference>
<feature type="domain" description="Phage tail tape measure protein" evidence="1">
    <location>
        <begin position="271"/>
        <end position="485"/>
    </location>
</feature>
<evidence type="ECO:0000313" key="2">
    <source>
        <dbReference type="EMBL" id="ERE04346.1"/>
    </source>
</evidence>
<dbReference type="RefSeq" id="WP_021477869.1">
    <property type="nucleotide sequence ID" value="NZ_AVPH01000256.1"/>
</dbReference>
<dbReference type="EMBL" id="AVPH01000256">
    <property type="protein sequence ID" value="ERE04346.1"/>
    <property type="molecule type" value="Genomic_DNA"/>
</dbReference>
<dbReference type="InterPro" id="IPR010090">
    <property type="entry name" value="Phage_tape_meas"/>
</dbReference>
<name>A0ABN0N4S5_9NEIS</name>
<proteinExistence type="predicted"/>
<evidence type="ECO:0000313" key="3">
    <source>
        <dbReference type="Proteomes" id="UP000016426"/>
    </source>
</evidence>
<comment type="caution">
    <text evidence="2">The sequence shown here is derived from an EMBL/GenBank/DDBJ whole genome shotgun (WGS) entry which is preliminary data.</text>
</comment>
<gene>
    <name evidence="2" type="ORF">O166_11775</name>
</gene>
<protein>
    <recommendedName>
        <fullName evidence="1">Phage tail tape measure protein domain-containing protein</fullName>
    </recommendedName>
</protein>
<reference evidence="2 3" key="1">
    <citation type="journal article" date="2013" name="Genome Announc.">
        <title>Genome Sequence of the Pigment-Producing Bacterium Pseudogulbenkiania ferrooxidans, Isolated from Loktak Lake.</title>
        <authorList>
            <person name="Puranik S."/>
            <person name="Talkal R."/>
            <person name="Qureshi A."/>
            <person name="Khardenavis A."/>
            <person name="Kapley A."/>
            <person name="Purohit H.J."/>
        </authorList>
    </citation>
    <scope>NUCLEOTIDE SEQUENCE [LARGE SCALE GENOMIC DNA]</scope>
    <source>
        <strain evidence="2 3">EGD-HP2</strain>
    </source>
</reference>
<keyword evidence="3" id="KW-1185">Reference proteome</keyword>
<evidence type="ECO:0000259" key="1">
    <source>
        <dbReference type="Pfam" id="PF10145"/>
    </source>
</evidence>
<organism evidence="2 3">
    <name type="scientific">Pseudogulbenkiania ferrooxidans EGD-HP2</name>
    <dbReference type="NCBI Taxonomy" id="1388764"/>
    <lineage>
        <taxon>Bacteria</taxon>
        <taxon>Pseudomonadati</taxon>
        <taxon>Pseudomonadota</taxon>
        <taxon>Betaproteobacteria</taxon>
        <taxon>Neisseriales</taxon>
        <taxon>Chromobacteriaceae</taxon>
        <taxon>Pseudogulbenkiania</taxon>
    </lineage>
</organism>